<dbReference type="InterPro" id="IPR022894">
    <property type="entry name" value="Oligoribonuclease"/>
</dbReference>
<proteinExistence type="inferred from homology"/>
<evidence type="ECO:0000256" key="3">
    <source>
        <dbReference type="ARBA" id="ARBA00022801"/>
    </source>
</evidence>
<reference evidence="6" key="1">
    <citation type="submission" date="2022-07" db="EMBL/GenBank/DDBJ databases">
        <title>Genome Sequence of Physisporinus lineatus.</title>
        <authorList>
            <person name="Buettner E."/>
        </authorList>
    </citation>
    <scope>NUCLEOTIDE SEQUENCE</scope>
    <source>
        <strain evidence="6">VT162</strain>
    </source>
</reference>
<organism evidence="6 7">
    <name type="scientific">Meripilus lineatus</name>
    <dbReference type="NCBI Taxonomy" id="2056292"/>
    <lineage>
        <taxon>Eukaryota</taxon>
        <taxon>Fungi</taxon>
        <taxon>Dikarya</taxon>
        <taxon>Basidiomycota</taxon>
        <taxon>Agaricomycotina</taxon>
        <taxon>Agaricomycetes</taxon>
        <taxon>Polyporales</taxon>
        <taxon>Meripilaceae</taxon>
        <taxon>Meripilus</taxon>
    </lineage>
</organism>
<dbReference type="InterPro" id="IPR036397">
    <property type="entry name" value="RNaseH_sf"/>
</dbReference>
<dbReference type="InterPro" id="IPR012337">
    <property type="entry name" value="RNaseH-like_sf"/>
</dbReference>
<feature type="domain" description="Exonuclease" evidence="5">
    <location>
        <begin position="13"/>
        <end position="210"/>
    </location>
</feature>
<accession>A0AAD5V1Y6</accession>
<dbReference type="Proteomes" id="UP001212997">
    <property type="component" value="Unassembled WGS sequence"/>
</dbReference>
<dbReference type="InterPro" id="IPR013520">
    <property type="entry name" value="Ribonucl_H"/>
</dbReference>
<name>A0AAD5V1Y6_9APHY</name>
<comment type="similarity">
    <text evidence="1">Belongs to the oligoribonuclease family.</text>
</comment>
<evidence type="ECO:0000259" key="5">
    <source>
        <dbReference type="SMART" id="SM00479"/>
    </source>
</evidence>
<dbReference type="SUPFAM" id="SSF53098">
    <property type="entry name" value="Ribonuclease H-like"/>
    <property type="match status" value="1"/>
</dbReference>
<dbReference type="GO" id="GO:0005739">
    <property type="term" value="C:mitochondrion"/>
    <property type="evidence" value="ECO:0007669"/>
    <property type="project" value="TreeGrafter"/>
</dbReference>
<dbReference type="Pfam" id="PF00929">
    <property type="entry name" value="RNase_T"/>
    <property type="match status" value="1"/>
</dbReference>
<dbReference type="Gene3D" id="3.30.420.10">
    <property type="entry name" value="Ribonuclease H-like superfamily/Ribonuclease H"/>
    <property type="match status" value="1"/>
</dbReference>
<keyword evidence="4" id="KW-0269">Exonuclease</keyword>
<dbReference type="CDD" id="cd06135">
    <property type="entry name" value="Orn"/>
    <property type="match status" value="1"/>
</dbReference>
<keyword evidence="2" id="KW-0540">Nuclease</keyword>
<sequence>MNHFKPLDFDSGPLVWIDCEMTGLNPSKDKILEVAVLITNGKLELVDPGIEFVVQTDKASLDQMDEWCTKQHGSTGLTESCLQSPHTRDFVAQEVLSYVKKWIPKQRVGMLAGSSVHVDKLFLMNEMPEMIDWLHYRIVVSRSVQANYAGDGTQGPIHQKHCSVEITGWSLVSSLTPEESSLSTTTSPRALDDIKGSIRELQWYRDNIFKPPSPSRR</sequence>
<dbReference type="SMART" id="SM00479">
    <property type="entry name" value="EXOIII"/>
    <property type="match status" value="1"/>
</dbReference>
<dbReference type="PANTHER" id="PTHR11046:SF0">
    <property type="entry name" value="OLIGORIBONUCLEASE, MITOCHONDRIAL"/>
    <property type="match status" value="1"/>
</dbReference>
<keyword evidence="3" id="KW-0378">Hydrolase</keyword>
<dbReference type="GO" id="GO:0003676">
    <property type="term" value="F:nucleic acid binding"/>
    <property type="evidence" value="ECO:0007669"/>
    <property type="project" value="InterPro"/>
</dbReference>
<protein>
    <recommendedName>
        <fullName evidence="5">Exonuclease domain-containing protein</fullName>
    </recommendedName>
</protein>
<dbReference type="GO" id="GO:0000175">
    <property type="term" value="F:3'-5'-RNA exonuclease activity"/>
    <property type="evidence" value="ECO:0007669"/>
    <property type="project" value="InterPro"/>
</dbReference>
<evidence type="ECO:0000256" key="1">
    <source>
        <dbReference type="ARBA" id="ARBA00009921"/>
    </source>
</evidence>
<dbReference type="AlphaFoldDB" id="A0AAD5V1Y6"/>
<comment type="caution">
    <text evidence="6">The sequence shown here is derived from an EMBL/GenBank/DDBJ whole genome shotgun (WGS) entry which is preliminary data.</text>
</comment>
<dbReference type="EMBL" id="JANAWD010000204">
    <property type="protein sequence ID" value="KAJ3484036.1"/>
    <property type="molecule type" value="Genomic_DNA"/>
</dbReference>
<dbReference type="PANTHER" id="PTHR11046">
    <property type="entry name" value="OLIGORIBONUCLEASE, MITOCHONDRIAL"/>
    <property type="match status" value="1"/>
</dbReference>
<evidence type="ECO:0000313" key="6">
    <source>
        <dbReference type="EMBL" id="KAJ3484036.1"/>
    </source>
</evidence>
<evidence type="ECO:0000313" key="7">
    <source>
        <dbReference type="Proteomes" id="UP001212997"/>
    </source>
</evidence>
<evidence type="ECO:0000256" key="2">
    <source>
        <dbReference type="ARBA" id="ARBA00022722"/>
    </source>
</evidence>
<keyword evidence="7" id="KW-1185">Reference proteome</keyword>
<evidence type="ECO:0000256" key="4">
    <source>
        <dbReference type="ARBA" id="ARBA00022839"/>
    </source>
</evidence>
<dbReference type="NCBIfam" id="NF003765">
    <property type="entry name" value="PRK05359.1"/>
    <property type="match status" value="1"/>
</dbReference>
<gene>
    <name evidence="6" type="ORF">NLI96_g5919</name>
</gene>